<comment type="caution">
    <text evidence="3">The sequence shown here is derived from an EMBL/GenBank/DDBJ whole genome shotgun (WGS) entry which is preliminary data.</text>
</comment>
<proteinExistence type="predicted"/>
<name>A0A7Y4KWN2_9ACTN</name>
<organism evidence="3 4">
    <name type="scientific">Kribbella sandramycini</name>
    <dbReference type="NCBI Taxonomy" id="60450"/>
    <lineage>
        <taxon>Bacteria</taxon>
        <taxon>Bacillati</taxon>
        <taxon>Actinomycetota</taxon>
        <taxon>Actinomycetes</taxon>
        <taxon>Propionibacteriales</taxon>
        <taxon>Kribbellaceae</taxon>
        <taxon>Kribbella</taxon>
    </lineage>
</organism>
<reference evidence="3 4" key="1">
    <citation type="submission" date="2020-05" db="EMBL/GenBank/DDBJ databases">
        <title>Genome sequence of Kribbella sandramycini ATCC 39419.</title>
        <authorList>
            <person name="Maclea K.S."/>
            <person name="Fair J.L."/>
        </authorList>
    </citation>
    <scope>NUCLEOTIDE SEQUENCE [LARGE SCALE GENOMIC DNA]</scope>
    <source>
        <strain evidence="3 4">ATCC 39419</strain>
    </source>
</reference>
<dbReference type="AlphaFoldDB" id="A0A7Y4KWN2"/>
<evidence type="ECO:0000313" key="3">
    <source>
        <dbReference type="EMBL" id="NOL39940.1"/>
    </source>
</evidence>
<sequence length="59" mass="6557">MSERPALLLVHGAWHGSWCWQALRDSLDGRRVETVDLPSVGSTRHVCTTMPAIVTRIAD</sequence>
<gene>
    <name evidence="2" type="ORF">HNR71_003088</name>
    <name evidence="3" type="ORF">HPO96_06770</name>
</gene>
<dbReference type="Proteomes" id="UP000534306">
    <property type="component" value="Unassembled WGS sequence"/>
</dbReference>
<dbReference type="SUPFAM" id="SSF53474">
    <property type="entry name" value="alpha/beta-Hydrolases"/>
    <property type="match status" value="1"/>
</dbReference>
<reference evidence="2 5" key="2">
    <citation type="submission" date="2020-08" db="EMBL/GenBank/DDBJ databases">
        <title>Sequencing the genomes of 1000 actinobacteria strains.</title>
        <authorList>
            <person name="Klenk H.-P."/>
        </authorList>
    </citation>
    <scope>NUCLEOTIDE SEQUENCE [LARGE SCALE GENOMIC DNA]</scope>
    <source>
        <strain evidence="2 5">DSM 15626</strain>
    </source>
</reference>
<keyword evidence="4" id="KW-1185">Reference proteome</keyword>
<accession>A0A7Y4KWN2</accession>
<evidence type="ECO:0000259" key="1">
    <source>
        <dbReference type="Pfam" id="PF12697"/>
    </source>
</evidence>
<dbReference type="Gene3D" id="3.40.50.1820">
    <property type="entry name" value="alpha/beta hydrolase"/>
    <property type="match status" value="1"/>
</dbReference>
<dbReference type="RefSeq" id="WP_171671917.1">
    <property type="nucleotide sequence ID" value="NZ_BAAAGT010000003.1"/>
</dbReference>
<dbReference type="Pfam" id="PF12697">
    <property type="entry name" value="Abhydrolase_6"/>
    <property type="match status" value="1"/>
</dbReference>
<feature type="domain" description="AB hydrolase-1" evidence="1">
    <location>
        <begin position="7"/>
        <end position="52"/>
    </location>
</feature>
<evidence type="ECO:0000313" key="4">
    <source>
        <dbReference type="Proteomes" id="UP000534306"/>
    </source>
</evidence>
<dbReference type="EMBL" id="JACHKF010000001">
    <property type="protein sequence ID" value="MBB6567451.1"/>
    <property type="molecule type" value="Genomic_DNA"/>
</dbReference>
<protein>
    <submittedName>
        <fullName evidence="3">Alpha/beta fold hydrolase</fullName>
    </submittedName>
    <submittedName>
        <fullName evidence="2">Pimeloyl-ACP methyl ester carboxylesterase</fullName>
    </submittedName>
</protein>
<evidence type="ECO:0000313" key="2">
    <source>
        <dbReference type="EMBL" id="MBB6567451.1"/>
    </source>
</evidence>
<dbReference type="InterPro" id="IPR000073">
    <property type="entry name" value="AB_hydrolase_1"/>
</dbReference>
<evidence type="ECO:0000313" key="5">
    <source>
        <dbReference type="Proteomes" id="UP000553957"/>
    </source>
</evidence>
<keyword evidence="3" id="KW-0378">Hydrolase</keyword>
<dbReference type="EMBL" id="JABJRC010000001">
    <property type="protein sequence ID" value="NOL39940.1"/>
    <property type="molecule type" value="Genomic_DNA"/>
</dbReference>
<dbReference type="GO" id="GO:0016787">
    <property type="term" value="F:hydrolase activity"/>
    <property type="evidence" value="ECO:0007669"/>
    <property type="project" value="UniProtKB-KW"/>
</dbReference>
<dbReference type="Proteomes" id="UP000553957">
    <property type="component" value="Unassembled WGS sequence"/>
</dbReference>
<dbReference type="InterPro" id="IPR029058">
    <property type="entry name" value="AB_hydrolase_fold"/>
</dbReference>